<keyword evidence="1" id="KW-1133">Transmembrane helix</keyword>
<sequence>MAATRRLSCLLLAVLLAGVAAATAFDEAAAAGFGLDRQLLRNMSLVGFFSLFFSPFLQASRFGVCFLASFVCGSESL</sequence>
<keyword evidence="1" id="KW-0472">Membrane</keyword>
<organism evidence="3">
    <name type="scientific">Zea mays</name>
    <name type="common">Maize</name>
    <dbReference type="NCBI Taxonomy" id="4577"/>
    <lineage>
        <taxon>Eukaryota</taxon>
        <taxon>Viridiplantae</taxon>
        <taxon>Streptophyta</taxon>
        <taxon>Embryophyta</taxon>
        <taxon>Tracheophyta</taxon>
        <taxon>Spermatophyta</taxon>
        <taxon>Magnoliopsida</taxon>
        <taxon>Liliopsida</taxon>
        <taxon>Poales</taxon>
        <taxon>Poaceae</taxon>
        <taxon>PACMAD clade</taxon>
        <taxon>Panicoideae</taxon>
        <taxon>Andropogonodae</taxon>
        <taxon>Andropogoneae</taxon>
        <taxon>Tripsacinae</taxon>
        <taxon>Zea</taxon>
    </lineage>
</organism>
<dbReference type="EMBL" id="EU960267">
    <property type="protein sequence ID" value="ACG32385.1"/>
    <property type="molecule type" value="mRNA"/>
</dbReference>
<dbReference type="AlphaFoldDB" id="B6T5K2"/>
<feature type="chain" id="PRO_5002847614" evidence="2">
    <location>
        <begin position="25"/>
        <end position="77"/>
    </location>
</feature>
<name>B6T5K2_MAIZE</name>
<feature type="transmembrane region" description="Helical" evidence="1">
    <location>
        <begin position="45"/>
        <end position="72"/>
    </location>
</feature>
<reference evidence="3" key="1">
    <citation type="journal article" date="2009" name="Plant Mol. Biol.">
        <title>Insights into corn genes derived from large-scale cDNA sequencing.</title>
        <authorList>
            <person name="Alexandrov N.N."/>
            <person name="Brover V.V."/>
            <person name="Freidin S."/>
            <person name="Troukhan M.E."/>
            <person name="Tatarinova T.V."/>
            <person name="Zhang H."/>
            <person name="Swaller T.J."/>
            <person name="Lu Y.P."/>
            <person name="Bouck J."/>
            <person name="Flavell R.B."/>
            <person name="Feldmann K.A."/>
        </authorList>
    </citation>
    <scope>NUCLEOTIDE SEQUENCE</scope>
</reference>
<evidence type="ECO:0000313" key="3">
    <source>
        <dbReference type="EMBL" id="ACG32385.1"/>
    </source>
</evidence>
<protein>
    <submittedName>
        <fullName evidence="3">Uncharacterized protein</fullName>
    </submittedName>
</protein>
<feature type="signal peptide" evidence="2">
    <location>
        <begin position="1"/>
        <end position="24"/>
    </location>
</feature>
<proteinExistence type="evidence at transcript level"/>
<evidence type="ECO:0000256" key="2">
    <source>
        <dbReference type="SAM" id="SignalP"/>
    </source>
</evidence>
<accession>B6T5K2</accession>
<keyword evidence="2" id="KW-0732">Signal</keyword>
<keyword evidence="1" id="KW-0812">Transmembrane</keyword>
<evidence type="ECO:0000256" key="1">
    <source>
        <dbReference type="SAM" id="Phobius"/>
    </source>
</evidence>